<gene>
    <name evidence="2" type="ORF">JK636_12140</name>
</gene>
<evidence type="ECO:0000313" key="2">
    <source>
        <dbReference type="EMBL" id="MBL4936507.1"/>
    </source>
</evidence>
<dbReference type="EMBL" id="JAESWC010000007">
    <property type="protein sequence ID" value="MBL4936507.1"/>
    <property type="molecule type" value="Genomic_DNA"/>
</dbReference>
<evidence type="ECO:0000256" key="1">
    <source>
        <dbReference type="SAM" id="Phobius"/>
    </source>
</evidence>
<feature type="transmembrane region" description="Helical" evidence="1">
    <location>
        <begin position="6"/>
        <end position="26"/>
    </location>
</feature>
<evidence type="ECO:0000313" key="3">
    <source>
        <dbReference type="Proteomes" id="UP000632377"/>
    </source>
</evidence>
<feature type="transmembrane region" description="Helical" evidence="1">
    <location>
        <begin position="33"/>
        <end position="54"/>
    </location>
</feature>
<feature type="transmembrane region" description="Helical" evidence="1">
    <location>
        <begin position="98"/>
        <end position="122"/>
    </location>
</feature>
<dbReference type="InterPro" id="IPR024529">
    <property type="entry name" value="ECF_trnsprt_substrate-spec"/>
</dbReference>
<dbReference type="NCBIfam" id="NF045596">
    <property type="entry name" value="ECF_S_CD3073"/>
    <property type="match status" value="1"/>
</dbReference>
<protein>
    <submittedName>
        <fullName evidence="2">ECF transporter S component</fullName>
    </submittedName>
</protein>
<proteinExistence type="predicted"/>
<organism evidence="2 3">
    <name type="scientific">Clostridium rhizosphaerae</name>
    <dbReference type="NCBI Taxonomy" id="2803861"/>
    <lineage>
        <taxon>Bacteria</taxon>
        <taxon>Bacillati</taxon>
        <taxon>Bacillota</taxon>
        <taxon>Clostridia</taxon>
        <taxon>Eubacteriales</taxon>
        <taxon>Clostridiaceae</taxon>
        <taxon>Clostridium</taxon>
    </lineage>
</organism>
<dbReference type="RefSeq" id="WP_202749268.1">
    <property type="nucleotide sequence ID" value="NZ_JAESWC010000007.1"/>
</dbReference>
<feature type="transmembrane region" description="Helical" evidence="1">
    <location>
        <begin position="74"/>
        <end position="91"/>
    </location>
</feature>
<sequence length="189" mass="20279">MQNRKTFIMVMCALAIALNIVLGTVVQKLQIPLLFLDTVGTIFAAVLFGPWYGAAVGTITNVLTPILTGNPKDIPFFIVNAAVGIIVGYMVKKFDFTIVTAAITGVILSIVCPIIGTPIVVWVYGGITGSGNDLLFLIFKNSGMQIFSAAFIPRITGNIIDKIGSCLLVFTAMKYIPAQYKQSKNISAQ</sequence>
<keyword evidence="1" id="KW-0472">Membrane</keyword>
<dbReference type="Pfam" id="PF12822">
    <property type="entry name" value="ECF_trnsprt"/>
    <property type="match status" value="1"/>
</dbReference>
<keyword evidence="3" id="KW-1185">Reference proteome</keyword>
<keyword evidence="1" id="KW-0812">Transmembrane</keyword>
<reference evidence="2 3" key="1">
    <citation type="submission" date="2021-01" db="EMBL/GenBank/DDBJ databases">
        <title>Genome public.</title>
        <authorList>
            <person name="Liu C."/>
            <person name="Sun Q."/>
        </authorList>
    </citation>
    <scope>NUCLEOTIDE SEQUENCE [LARGE SCALE GENOMIC DNA]</scope>
    <source>
        <strain evidence="2 3">YIM B02515</strain>
    </source>
</reference>
<dbReference type="Proteomes" id="UP000632377">
    <property type="component" value="Unassembled WGS sequence"/>
</dbReference>
<dbReference type="Gene3D" id="1.10.1760.20">
    <property type="match status" value="1"/>
</dbReference>
<comment type="caution">
    <text evidence="2">The sequence shown here is derived from an EMBL/GenBank/DDBJ whole genome shotgun (WGS) entry which is preliminary data.</text>
</comment>
<keyword evidence="1" id="KW-1133">Transmembrane helix</keyword>
<accession>A0ABS1TBN2</accession>
<name>A0ABS1TBN2_9CLOT</name>